<sequence length="846" mass="98163">MNTGRYIYFAGLVVLLSVIGCSRKKDKFINRNFHALTTKYNILYNGYLALEAGKLELETTYQDNYWEILPVERMQEKDAVLLPGQQKNANFEKAEEKATKAIQKHSMNIGGREKNSQIDEAFLLLGKARYYDQRMIPAMEAFNYVLKKYPTGSDIVDAKIWREKVNIRLDNNELALTNLKKIFKRNTVEEQEHADARAMMAEAYINLRYYDSAVTALSMAADLTKKNEERGRYLFILGQLYNKLGKTAKANATFDKVIGLNRKSPRVYMINAYIQKARNFDWNRGDRNALLGMLEKLAKNRENRPYLDLIYHELGNWYLNTDNINVAADFYNMSLANKGADRFLNAQNYMRLAEMQFNDVAYKQAGKYYDSTLINLNENTKLYRSIKKKRDNLDDVIYFEDVARVNDSILAVVAMNDDEKTTYFQRIIDDIEAQRAADEEKRRLEALKLANDAKSKGKSSSFYFYNESTVLFGVNEFQRKWGERQLEDEWRLSNKNTISEEELKKQQEDTDVAGTEDILTLDYYFNQVPSDSLVIDSIGHARNYAYYQLGLIYYAKFKEYRLASKRLEEMLASNPDENLILPAEYNLYKIYLEIVPYKAEQIKNKIISEHPNSRYALLLQNPYAEIKDDANSPDQVMDFYVRLFDDEAYWLILEQIDEDIAAFSGEPIMSKLEMMKASTIGRLRGLAAYKEALNYVALNYPASEEGKQALTLLQGIIRTLEQQKFAEDTPDKEGEVTPWKWVFTYDSAGRGNVEAFKAAVEETIKNAEKPELYANITFSYDVYDEYTGFFVIHGLRSKAEIKLFKKLLTDAKDLQIPDHSFFITSGNYTILQIHKNLKEYKEPNLP</sequence>
<dbReference type="PROSITE" id="PS51257">
    <property type="entry name" value="PROKAR_LIPOPROTEIN"/>
    <property type="match status" value="1"/>
</dbReference>
<comment type="caution">
    <text evidence="2">The sequence shown here is derived from an EMBL/GenBank/DDBJ whole genome shotgun (WGS) entry which is preliminary data.</text>
</comment>
<dbReference type="EMBL" id="BRVO01000001">
    <property type="protein sequence ID" value="GLB48118.1"/>
    <property type="molecule type" value="Genomic_DNA"/>
</dbReference>
<dbReference type="Gene3D" id="1.25.40.10">
    <property type="entry name" value="Tetratricopeptide repeat domain"/>
    <property type="match status" value="3"/>
</dbReference>
<dbReference type="Proteomes" id="UP001143543">
    <property type="component" value="Unassembled WGS sequence"/>
</dbReference>
<dbReference type="PROSITE" id="PS50005">
    <property type="entry name" value="TPR"/>
    <property type="match status" value="1"/>
</dbReference>
<evidence type="ECO:0000313" key="3">
    <source>
        <dbReference type="Proteomes" id="UP001143543"/>
    </source>
</evidence>
<reference evidence="2" key="1">
    <citation type="submission" date="2022-07" db="EMBL/GenBank/DDBJ databases">
        <title>Taxonomy of Novel Oxalotrophic and Methylotrophic Bacteria.</title>
        <authorList>
            <person name="Sahin N."/>
            <person name="Tani A."/>
        </authorList>
    </citation>
    <scope>NUCLEOTIDE SEQUENCE</scope>
    <source>
        <strain evidence="2">Y10</strain>
    </source>
</reference>
<dbReference type="RefSeq" id="WP_281763772.1">
    <property type="nucleotide sequence ID" value="NZ_BRVO01000001.1"/>
</dbReference>
<dbReference type="SUPFAM" id="SSF48452">
    <property type="entry name" value="TPR-like"/>
    <property type="match status" value="1"/>
</dbReference>
<dbReference type="InterPro" id="IPR011990">
    <property type="entry name" value="TPR-like_helical_dom_sf"/>
</dbReference>
<evidence type="ECO:0000256" key="1">
    <source>
        <dbReference type="PROSITE-ProRule" id="PRU00339"/>
    </source>
</evidence>
<evidence type="ECO:0000313" key="2">
    <source>
        <dbReference type="EMBL" id="GLB48118.1"/>
    </source>
</evidence>
<organism evidence="2 3">
    <name type="scientific">Neptunitalea lumnitzerae</name>
    <dbReference type="NCBI Taxonomy" id="2965509"/>
    <lineage>
        <taxon>Bacteria</taxon>
        <taxon>Pseudomonadati</taxon>
        <taxon>Bacteroidota</taxon>
        <taxon>Flavobacteriia</taxon>
        <taxon>Flavobacteriales</taxon>
        <taxon>Flavobacteriaceae</taxon>
        <taxon>Neptunitalea</taxon>
    </lineage>
</organism>
<dbReference type="SUPFAM" id="SSF81901">
    <property type="entry name" value="HCP-like"/>
    <property type="match status" value="1"/>
</dbReference>
<gene>
    <name evidence="2" type="primary">sprE</name>
    <name evidence="2" type="ORF">Y10_04860</name>
</gene>
<keyword evidence="3" id="KW-1185">Reference proteome</keyword>
<dbReference type="InterPro" id="IPR019734">
    <property type="entry name" value="TPR_rpt"/>
</dbReference>
<keyword evidence="1" id="KW-0802">TPR repeat</keyword>
<feature type="repeat" description="TPR" evidence="1">
    <location>
        <begin position="231"/>
        <end position="264"/>
    </location>
</feature>
<accession>A0ABQ5MFD5</accession>
<name>A0ABQ5MFD5_9FLAO</name>
<protein>
    <submittedName>
        <fullName evidence="2">Gliding motility protein</fullName>
    </submittedName>
</protein>
<proteinExistence type="predicted"/>